<protein>
    <submittedName>
        <fullName evidence="1">Uncharacterized protein</fullName>
    </submittedName>
</protein>
<keyword evidence="2" id="KW-1185">Reference proteome</keyword>
<dbReference type="EMBL" id="BSNZ01000032">
    <property type="protein sequence ID" value="GLQ86083.1"/>
    <property type="molecule type" value="Genomic_DNA"/>
</dbReference>
<reference evidence="2" key="1">
    <citation type="journal article" date="2019" name="Int. J. Syst. Evol. Microbiol.">
        <title>The Global Catalogue of Microorganisms (GCM) 10K type strain sequencing project: providing services to taxonomists for standard genome sequencing and annotation.</title>
        <authorList>
            <consortium name="The Broad Institute Genomics Platform"/>
            <consortium name="The Broad Institute Genome Sequencing Center for Infectious Disease"/>
            <person name="Wu L."/>
            <person name="Ma J."/>
        </authorList>
    </citation>
    <scope>NUCLEOTIDE SEQUENCE [LARGE SCALE GENOMIC DNA]</scope>
    <source>
        <strain evidence="2">NBRC 12467</strain>
    </source>
</reference>
<comment type="caution">
    <text evidence="1">The sequence shown here is derived from an EMBL/GenBank/DDBJ whole genome shotgun (WGS) entry which is preliminary data.</text>
</comment>
<dbReference type="AlphaFoldDB" id="A0AA37SKE7"/>
<proteinExistence type="predicted"/>
<sequence>MTNGCYLKSVAVVVAISNYMQGVYGTTIAAGMPEYYMAALLGFMMNLSTDF</sequence>
<dbReference type="Proteomes" id="UP001156708">
    <property type="component" value="Unassembled WGS sequence"/>
</dbReference>
<accession>A0AA37SKE7</accession>
<organism evidence="1 2">
    <name type="scientific">Gluconobacter sphaericus NBRC 12467</name>
    <dbReference type="NCBI Taxonomy" id="1307951"/>
    <lineage>
        <taxon>Bacteria</taxon>
        <taxon>Pseudomonadati</taxon>
        <taxon>Pseudomonadota</taxon>
        <taxon>Alphaproteobacteria</taxon>
        <taxon>Acetobacterales</taxon>
        <taxon>Acetobacteraceae</taxon>
        <taxon>Gluconobacter</taxon>
    </lineage>
</organism>
<name>A0AA37SKE7_9PROT</name>
<evidence type="ECO:0000313" key="1">
    <source>
        <dbReference type="EMBL" id="GLQ86083.1"/>
    </source>
</evidence>
<evidence type="ECO:0000313" key="2">
    <source>
        <dbReference type="Proteomes" id="UP001156708"/>
    </source>
</evidence>
<gene>
    <name evidence="1" type="ORF">GCM10007872_29930</name>
</gene>